<dbReference type="PANTHER" id="PTHR36498">
    <property type="entry name" value="TATA-BINDING PROTEIN-ASSOCIATED FACTOR 172"/>
    <property type="match status" value="1"/>
</dbReference>
<keyword evidence="1" id="KW-0472">Membrane</keyword>
<dbReference type="Gene3D" id="1.25.10.10">
    <property type="entry name" value="Leucine-rich Repeat Variant"/>
    <property type="match status" value="1"/>
</dbReference>
<dbReference type="SUPFAM" id="SSF48371">
    <property type="entry name" value="ARM repeat"/>
    <property type="match status" value="1"/>
</dbReference>
<dbReference type="GO" id="GO:0016887">
    <property type="term" value="F:ATP hydrolysis activity"/>
    <property type="evidence" value="ECO:0007669"/>
    <property type="project" value="InterPro"/>
</dbReference>
<evidence type="ECO:0000313" key="3">
    <source>
        <dbReference type="Proteomes" id="UP000222542"/>
    </source>
</evidence>
<accession>A0A2G3AGE1</accession>
<comment type="caution">
    <text evidence="2">The sequence shown here is derived from an EMBL/GenBank/DDBJ whole genome shotgun (WGS) entry which is preliminary data.</text>
</comment>
<keyword evidence="3" id="KW-1185">Reference proteome</keyword>
<evidence type="ECO:0000313" key="2">
    <source>
        <dbReference type="EMBL" id="PHT93306.1"/>
    </source>
</evidence>
<dbReference type="Proteomes" id="UP000222542">
    <property type="component" value="Unassembled WGS sequence"/>
</dbReference>
<organism evidence="2 3">
    <name type="scientific">Capsicum annuum</name>
    <name type="common">Capsicum pepper</name>
    <dbReference type="NCBI Taxonomy" id="4072"/>
    <lineage>
        <taxon>Eukaryota</taxon>
        <taxon>Viridiplantae</taxon>
        <taxon>Streptophyta</taxon>
        <taxon>Embryophyta</taxon>
        <taxon>Tracheophyta</taxon>
        <taxon>Spermatophyta</taxon>
        <taxon>Magnoliopsida</taxon>
        <taxon>eudicotyledons</taxon>
        <taxon>Gunneridae</taxon>
        <taxon>Pentapetalae</taxon>
        <taxon>asterids</taxon>
        <taxon>lamiids</taxon>
        <taxon>Solanales</taxon>
        <taxon>Solanaceae</taxon>
        <taxon>Solanoideae</taxon>
        <taxon>Capsiceae</taxon>
        <taxon>Capsicum</taxon>
    </lineage>
</organism>
<dbReference type="PANTHER" id="PTHR36498:SF1">
    <property type="entry name" value="TATA-BINDING PROTEIN-ASSOCIATED FACTOR 172"/>
    <property type="match status" value="1"/>
</dbReference>
<protein>
    <submittedName>
        <fullName evidence="2">Uncharacterized protein</fullName>
    </submittedName>
</protein>
<dbReference type="STRING" id="4072.A0A2G3AGE1"/>
<keyword evidence="1" id="KW-0812">Transmembrane</keyword>
<dbReference type="GO" id="GO:0003677">
    <property type="term" value="F:DNA binding"/>
    <property type="evidence" value="ECO:0007669"/>
    <property type="project" value="InterPro"/>
</dbReference>
<dbReference type="EMBL" id="AYRZ02000001">
    <property type="protein sequence ID" value="PHT93306.1"/>
    <property type="molecule type" value="Genomic_DNA"/>
</dbReference>
<dbReference type="InterPro" id="IPR016024">
    <property type="entry name" value="ARM-type_fold"/>
</dbReference>
<proteinExistence type="predicted"/>
<reference evidence="2 3" key="2">
    <citation type="journal article" date="2017" name="Genome Biol.">
        <title>New reference genome sequences of hot pepper reveal the massive evolution of plant disease-resistance genes by retroduplication.</title>
        <authorList>
            <person name="Kim S."/>
            <person name="Park J."/>
            <person name="Yeom S.I."/>
            <person name="Kim Y.M."/>
            <person name="Seo E."/>
            <person name="Kim K.T."/>
            <person name="Kim M.S."/>
            <person name="Lee J.M."/>
            <person name="Cheong K."/>
            <person name="Shin H.S."/>
            <person name="Kim S.B."/>
            <person name="Han K."/>
            <person name="Lee J."/>
            <person name="Park M."/>
            <person name="Lee H.A."/>
            <person name="Lee H.Y."/>
            <person name="Lee Y."/>
            <person name="Oh S."/>
            <person name="Lee J.H."/>
            <person name="Choi E."/>
            <person name="Choi E."/>
            <person name="Lee S.E."/>
            <person name="Jeon J."/>
            <person name="Kim H."/>
            <person name="Choi G."/>
            <person name="Song H."/>
            <person name="Lee J."/>
            <person name="Lee S.C."/>
            <person name="Kwon J.K."/>
            <person name="Lee H.Y."/>
            <person name="Koo N."/>
            <person name="Hong Y."/>
            <person name="Kim R.W."/>
            <person name="Kang W.H."/>
            <person name="Huh J.H."/>
            <person name="Kang B.C."/>
            <person name="Yang T.J."/>
            <person name="Lee Y.H."/>
            <person name="Bennetzen J.L."/>
            <person name="Choi D."/>
        </authorList>
    </citation>
    <scope>NUCLEOTIDE SEQUENCE [LARGE SCALE GENOMIC DNA]</scope>
    <source>
        <strain evidence="3">cv. CM334</strain>
    </source>
</reference>
<name>A0A2G3AGE1_CAPAN</name>
<sequence>MAQQQSSRLNRLLTLLDTGSTQATRLTAARQIGEIAKSHPQDLNTLLSKVSQYLRSKKWDTRVAAAHAIGSIAENVKHTTLAEYCSSVEVKMSEEGITGNVEELVAWPKCYSKIGGTSFRSFDLNKVLEFGALLASAGQVILLLVVSIVELMVVMLLMVMGIMELMGCGDGVSCGGELCEFDSGDSEEDEE</sequence>
<evidence type="ECO:0000256" key="1">
    <source>
        <dbReference type="SAM" id="Phobius"/>
    </source>
</evidence>
<dbReference type="AlphaFoldDB" id="A0A2G3AGE1"/>
<gene>
    <name evidence="2" type="ORF">T459_01188</name>
</gene>
<feature type="transmembrane region" description="Helical" evidence="1">
    <location>
        <begin position="140"/>
        <end position="163"/>
    </location>
</feature>
<dbReference type="Gramene" id="PHT93306">
    <property type="protein sequence ID" value="PHT93306"/>
    <property type="gene ID" value="T459_01188"/>
</dbReference>
<reference evidence="2 3" key="1">
    <citation type="journal article" date="2014" name="Nat. Genet.">
        <title>Genome sequence of the hot pepper provides insights into the evolution of pungency in Capsicum species.</title>
        <authorList>
            <person name="Kim S."/>
            <person name="Park M."/>
            <person name="Yeom S.I."/>
            <person name="Kim Y.M."/>
            <person name="Lee J.M."/>
            <person name="Lee H.A."/>
            <person name="Seo E."/>
            <person name="Choi J."/>
            <person name="Cheong K."/>
            <person name="Kim K.T."/>
            <person name="Jung K."/>
            <person name="Lee G.W."/>
            <person name="Oh S.K."/>
            <person name="Bae C."/>
            <person name="Kim S.B."/>
            <person name="Lee H.Y."/>
            <person name="Kim S.Y."/>
            <person name="Kim M.S."/>
            <person name="Kang B.C."/>
            <person name="Jo Y.D."/>
            <person name="Yang H.B."/>
            <person name="Jeong H.J."/>
            <person name="Kang W.H."/>
            <person name="Kwon J.K."/>
            <person name="Shin C."/>
            <person name="Lim J.Y."/>
            <person name="Park J.H."/>
            <person name="Huh J.H."/>
            <person name="Kim J.S."/>
            <person name="Kim B.D."/>
            <person name="Cohen O."/>
            <person name="Paran I."/>
            <person name="Suh M.C."/>
            <person name="Lee S.B."/>
            <person name="Kim Y.K."/>
            <person name="Shin Y."/>
            <person name="Noh S.J."/>
            <person name="Park J."/>
            <person name="Seo Y.S."/>
            <person name="Kwon S.Y."/>
            <person name="Kim H.A."/>
            <person name="Park J.M."/>
            <person name="Kim H.J."/>
            <person name="Choi S.B."/>
            <person name="Bosland P.W."/>
            <person name="Reeves G."/>
            <person name="Jo S.H."/>
            <person name="Lee B.W."/>
            <person name="Cho H.T."/>
            <person name="Choi H.S."/>
            <person name="Lee M.S."/>
            <person name="Yu Y."/>
            <person name="Do Choi Y."/>
            <person name="Park B.S."/>
            <person name="van Deynze A."/>
            <person name="Ashrafi H."/>
            <person name="Hill T."/>
            <person name="Kim W.T."/>
            <person name="Pai H.S."/>
            <person name="Ahn H.K."/>
            <person name="Yeam I."/>
            <person name="Giovannoni J.J."/>
            <person name="Rose J.K."/>
            <person name="Sorensen I."/>
            <person name="Lee S.J."/>
            <person name="Kim R.W."/>
            <person name="Choi I.Y."/>
            <person name="Choi B.S."/>
            <person name="Lim J.S."/>
            <person name="Lee Y.H."/>
            <person name="Choi D."/>
        </authorList>
    </citation>
    <scope>NUCLEOTIDE SEQUENCE [LARGE SCALE GENOMIC DNA]</scope>
    <source>
        <strain evidence="3">cv. CM334</strain>
    </source>
</reference>
<dbReference type="FunFam" id="1.25.10.10:FF:000642">
    <property type="entry name" value="TATA-binding protein-associated factor BTAF1"/>
    <property type="match status" value="1"/>
</dbReference>
<dbReference type="OMA" id="FRATAGC"/>
<dbReference type="GO" id="GO:0017025">
    <property type="term" value="F:TBP-class protein binding"/>
    <property type="evidence" value="ECO:0007669"/>
    <property type="project" value="InterPro"/>
</dbReference>
<dbReference type="InterPro" id="IPR011989">
    <property type="entry name" value="ARM-like"/>
</dbReference>
<keyword evidence="1" id="KW-1133">Transmembrane helix</keyword>
<dbReference type="InterPro" id="IPR044972">
    <property type="entry name" value="Mot1"/>
</dbReference>